<dbReference type="AlphaFoldDB" id="A0A9P3GCW1"/>
<accession>A0A9P3GCW1</accession>
<feature type="coiled-coil region" evidence="1">
    <location>
        <begin position="50"/>
        <end position="119"/>
    </location>
</feature>
<evidence type="ECO:0000313" key="4">
    <source>
        <dbReference type="Proteomes" id="UP000703269"/>
    </source>
</evidence>
<evidence type="ECO:0000313" key="3">
    <source>
        <dbReference type="EMBL" id="GJE92571.1"/>
    </source>
</evidence>
<evidence type="ECO:0000256" key="1">
    <source>
        <dbReference type="SAM" id="Coils"/>
    </source>
</evidence>
<organism evidence="3 4">
    <name type="scientific">Phanerochaete sordida</name>
    <dbReference type="NCBI Taxonomy" id="48140"/>
    <lineage>
        <taxon>Eukaryota</taxon>
        <taxon>Fungi</taxon>
        <taxon>Dikarya</taxon>
        <taxon>Basidiomycota</taxon>
        <taxon>Agaricomycotina</taxon>
        <taxon>Agaricomycetes</taxon>
        <taxon>Polyporales</taxon>
        <taxon>Phanerochaetaceae</taxon>
        <taxon>Phanerochaete</taxon>
    </lineage>
</organism>
<feature type="compositionally biased region" description="Low complexity" evidence="2">
    <location>
        <begin position="129"/>
        <end position="140"/>
    </location>
</feature>
<comment type="caution">
    <text evidence="3">The sequence shown here is derived from an EMBL/GenBank/DDBJ whole genome shotgun (WGS) entry which is preliminary data.</text>
</comment>
<gene>
    <name evidence="3" type="ORF">PsYK624_087260</name>
</gene>
<sequence length="375" mass="42373">MAETGVEEAAAIRETAVATDAHALAEEKLGRAAFRKMQCEAEFLSAKDGSQDADQALRRAEQAVEEAQRALQVARSRADTMGKQLQSASLRVELAGGWVKRAQENLASADARVARAKAAEEAASRDAQAARNLAANSSAKDSSVAGKSEARDLQDSIRRMQELREKEEKEQRAREAELAAKAAEKRRQEEEAERKAAEQREKEAAARREAEAAQQAYVDAALAEMTRCMRRDDGICLGNRTRWPPTHALRRFELVSIEFDAIRFSERQPVTMWNVPWPTLQHPFLLKVEDITWGMVEAFFEKARSALSTSEYQSIVEKTHRRFHPDKWRSRNLLLSVRDEELRKKLEDAGNAVAQAMTPLWRASKDLSDSKKRWW</sequence>
<proteinExistence type="predicted"/>
<dbReference type="OrthoDB" id="3265210at2759"/>
<name>A0A9P3GCW1_9APHY</name>
<keyword evidence="1" id="KW-0175">Coiled coil</keyword>
<reference evidence="3 4" key="1">
    <citation type="submission" date="2021-08" db="EMBL/GenBank/DDBJ databases">
        <title>Draft Genome Sequence of Phanerochaete sordida strain YK-624.</title>
        <authorList>
            <person name="Mori T."/>
            <person name="Dohra H."/>
            <person name="Suzuki T."/>
            <person name="Kawagishi H."/>
            <person name="Hirai H."/>
        </authorList>
    </citation>
    <scope>NUCLEOTIDE SEQUENCE [LARGE SCALE GENOMIC DNA]</scope>
    <source>
        <strain evidence="3 4">YK-624</strain>
    </source>
</reference>
<dbReference type="EMBL" id="BPQB01000027">
    <property type="protein sequence ID" value="GJE92571.1"/>
    <property type="molecule type" value="Genomic_DNA"/>
</dbReference>
<dbReference type="Proteomes" id="UP000703269">
    <property type="component" value="Unassembled WGS sequence"/>
</dbReference>
<evidence type="ECO:0000256" key="2">
    <source>
        <dbReference type="SAM" id="MobiDB-lite"/>
    </source>
</evidence>
<feature type="compositionally biased region" description="Basic and acidic residues" evidence="2">
    <location>
        <begin position="148"/>
        <end position="208"/>
    </location>
</feature>
<feature type="region of interest" description="Disordered" evidence="2">
    <location>
        <begin position="129"/>
        <end position="208"/>
    </location>
</feature>
<keyword evidence="4" id="KW-1185">Reference proteome</keyword>
<protein>
    <submittedName>
        <fullName evidence="3">Uncharacterized protein</fullName>
    </submittedName>
</protein>